<dbReference type="AlphaFoldDB" id="A0A1V8SF09"/>
<dbReference type="PROSITE" id="PS50850">
    <property type="entry name" value="MFS"/>
    <property type="match status" value="1"/>
</dbReference>
<keyword evidence="11" id="KW-1185">Reference proteome</keyword>
<feature type="transmembrane region" description="Helical" evidence="8">
    <location>
        <begin position="12"/>
        <end position="32"/>
    </location>
</feature>
<feature type="transmembrane region" description="Helical" evidence="8">
    <location>
        <begin position="117"/>
        <end position="138"/>
    </location>
</feature>
<comment type="caution">
    <text evidence="10">The sequence shown here is derived from an EMBL/GenBank/DDBJ whole genome shotgun (WGS) entry which is preliminary data.</text>
</comment>
<comment type="similarity">
    <text evidence="2 7">Belongs to the major facilitator superfamily. Sugar transporter (TC 2.A.1.1) family.</text>
</comment>
<dbReference type="GO" id="GO:0005351">
    <property type="term" value="F:carbohydrate:proton symporter activity"/>
    <property type="evidence" value="ECO:0007669"/>
    <property type="project" value="TreeGrafter"/>
</dbReference>
<dbReference type="InterPro" id="IPR036259">
    <property type="entry name" value="MFS_trans_sf"/>
</dbReference>
<dbReference type="InterPro" id="IPR005828">
    <property type="entry name" value="MFS_sugar_transport-like"/>
</dbReference>
<dbReference type="PANTHER" id="PTHR48022">
    <property type="entry name" value="PLASTIDIC GLUCOSE TRANSPORTER 4"/>
    <property type="match status" value="1"/>
</dbReference>
<evidence type="ECO:0000259" key="9">
    <source>
        <dbReference type="PROSITE" id="PS50850"/>
    </source>
</evidence>
<dbReference type="Proteomes" id="UP000192596">
    <property type="component" value="Unassembled WGS sequence"/>
</dbReference>
<evidence type="ECO:0000256" key="8">
    <source>
        <dbReference type="SAM" id="Phobius"/>
    </source>
</evidence>
<feature type="transmembrane region" description="Helical" evidence="8">
    <location>
        <begin position="150"/>
        <end position="175"/>
    </location>
</feature>
<dbReference type="InterPro" id="IPR003663">
    <property type="entry name" value="Sugar/inositol_transpt"/>
</dbReference>
<dbReference type="EMBL" id="NAJO01000051">
    <property type="protein sequence ID" value="OQN97726.1"/>
    <property type="molecule type" value="Genomic_DNA"/>
</dbReference>
<dbReference type="SUPFAM" id="SSF103473">
    <property type="entry name" value="MFS general substrate transporter"/>
    <property type="match status" value="1"/>
</dbReference>
<evidence type="ECO:0000256" key="3">
    <source>
        <dbReference type="ARBA" id="ARBA00022448"/>
    </source>
</evidence>
<comment type="subcellular location">
    <subcellularLocation>
        <location evidence="1">Membrane</location>
        <topology evidence="1">Multi-pass membrane protein</topology>
    </subcellularLocation>
</comment>
<name>A0A1V8SF09_9PEZI</name>
<keyword evidence="6 8" id="KW-0472">Membrane</keyword>
<dbReference type="InterPro" id="IPR020846">
    <property type="entry name" value="MFS_dom"/>
</dbReference>
<dbReference type="STRING" id="1507870.A0A1V8SF09"/>
<dbReference type="PROSITE" id="PS00216">
    <property type="entry name" value="SUGAR_TRANSPORT_1"/>
    <property type="match status" value="1"/>
</dbReference>
<evidence type="ECO:0000313" key="11">
    <source>
        <dbReference type="Proteomes" id="UP000192596"/>
    </source>
</evidence>
<feature type="transmembrane region" description="Helical" evidence="8">
    <location>
        <begin position="360"/>
        <end position="380"/>
    </location>
</feature>
<keyword evidence="5 8" id="KW-1133">Transmembrane helix</keyword>
<keyword evidence="4 8" id="KW-0812">Transmembrane</keyword>
<protein>
    <recommendedName>
        <fullName evidence="9">Major facilitator superfamily (MFS) profile domain-containing protein</fullName>
    </recommendedName>
</protein>
<feature type="transmembrane region" description="Helical" evidence="8">
    <location>
        <begin position="335"/>
        <end position="354"/>
    </location>
</feature>
<evidence type="ECO:0000313" key="10">
    <source>
        <dbReference type="EMBL" id="OQN97726.1"/>
    </source>
</evidence>
<dbReference type="Pfam" id="PF00083">
    <property type="entry name" value="Sugar_tr"/>
    <property type="match status" value="1"/>
</dbReference>
<dbReference type="OrthoDB" id="6612291at2759"/>
<dbReference type="NCBIfam" id="TIGR00879">
    <property type="entry name" value="SP"/>
    <property type="match status" value="1"/>
</dbReference>
<evidence type="ECO:0000256" key="2">
    <source>
        <dbReference type="ARBA" id="ARBA00010992"/>
    </source>
</evidence>
<dbReference type="InParanoid" id="A0A1V8SF09"/>
<dbReference type="GO" id="GO:0016020">
    <property type="term" value="C:membrane"/>
    <property type="evidence" value="ECO:0007669"/>
    <property type="project" value="UniProtKB-SubCell"/>
</dbReference>
<gene>
    <name evidence="10" type="ORF">B0A48_16047</name>
</gene>
<keyword evidence="3 7" id="KW-0813">Transport</keyword>
<sequence>MVRRETHGARQFNYFNLFMVIAMSFGSMTYGYSASIIGTTLGQPSFLAYFALDTRADATSLISTMNGLYQVGGFLGVFTVSYFADKWGRKAAIGVSALTVLISGALLAGSVNVGMFIAFRFFNGAGAFMILSAVPIWMNEVTPPRNRGMLVDIHGAALLFGYMVAAWVGNGFFYLHTAAAWRAPMAFQCLPPLILLFLLPFMPESPRFLLMHDKHEEAASNLLRLHTRDEAESELAQISAQMQIDRTLPCSYWAMLKKPSYRKRTLLCLGTTCGVQMSGILVINNYGATLYAGLGYSPEKQLILLGGWLTLAFGCGVLSLFVVDRLPRPKLIGAGLMGCMVCLIVECALVATYVGGTNKAALSAAVAMFYVYVIFYEIALDGLQFAYIGELFPTHIRAKGMNIGVAGICLMNIIWLQSAPIAFQNITWKFYLCFIIPGSIMAGVIFFTFPDTWGVPLEEVAAMFGDGEEVYIGGEGTGKEVEMAEHREVEGKGEKV</sequence>
<organism evidence="10 11">
    <name type="scientific">Cryoendolithus antarcticus</name>
    <dbReference type="NCBI Taxonomy" id="1507870"/>
    <lineage>
        <taxon>Eukaryota</taxon>
        <taxon>Fungi</taxon>
        <taxon>Dikarya</taxon>
        <taxon>Ascomycota</taxon>
        <taxon>Pezizomycotina</taxon>
        <taxon>Dothideomycetes</taxon>
        <taxon>Dothideomycetidae</taxon>
        <taxon>Cladosporiales</taxon>
        <taxon>Cladosporiaceae</taxon>
        <taxon>Cryoendolithus</taxon>
    </lineage>
</organism>
<feature type="transmembrane region" description="Helical" evidence="8">
    <location>
        <begin position="91"/>
        <end position="111"/>
    </location>
</feature>
<evidence type="ECO:0000256" key="4">
    <source>
        <dbReference type="ARBA" id="ARBA00022692"/>
    </source>
</evidence>
<proteinExistence type="inferred from homology"/>
<dbReference type="InterPro" id="IPR050360">
    <property type="entry name" value="MFS_Sugar_Transporters"/>
</dbReference>
<dbReference type="Gene3D" id="1.20.1250.20">
    <property type="entry name" value="MFS general substrate transporter like domains"/>
    <property type="match status" value="1"/>
</dbReference>
<feature type="transmembrane region" description="Helical" evidence="8">
    <location>
        <begin position="265"/>
        <end position="283"/>
    </location>
</feature>
<dbReference type="InterPro" id="IPR005829">
    <property type="entry name" value="Sugar_transporter_CS"/>
</dbReference>
<accession>A0A1V8SF09</accession>
<reference evidence="11" key="1">
    <citation type="submission" date="2017-03" db="EMBL/GenBank/DDBJ databases">
        <title>Genomes of endolithic fungi from Antarctica.</title>
        <authorList>
            <person name="Coleine C."/>
            <person name="Masonjones S."/>
            <person name="Stajich J.E."/>
        </authorList>
    </citation>
    <scope>NUCLEOTIDE SEQUENCE [LARGE SCALE GENOMIC DNA]</scope>
    <source>
        <strain evidence="11">CCFEE 5527</strain>
    </source>
</reference>
<dbReference type="PANTHER" id="PTHR48022:SF11">
    <property type="entry name" value="MONOSACCHARIDE TRANSPORTER (HXT8), PUTATIVE (AFU_ORTHOLOGUE AFUA_2G08120)-RELATED"/>
    <property type="match status" value="1"/>
</dbReference>
<evidence type="ECO:0000256" key="7">
    <source>
        <dbReference type="RuleBase" id="RU003346"/>
    </source>
</evidence>
<evidence type="ECO:0000256" key="6">
    <source>
        <dbReference type="ARBA" id="ARBA00023136"/>
    </source>
</evidence>
<feature type="transmembrane region" description="Helical" evidence="8">
    <location>
        <begin position="401"/>
        <end position="422"/>
    </location>
</feature>
<feature type="transmembrane region" description="Helical" evidence="8">
    <location>
        <begin position="303"/>
        <end position="323"/>
    </location>
</feature>
<evidence type="ECO:0000256" key="1">
    <source>
        <dbReference type="ARBA" id="ARBA00004141"/>
    </source>
</evidence>
<evidence type="ECO:0000256" key="5">
    <source>
        <dbReference type="ARBA" id="ARBA00022989"/>
    </source>
</evidence>
<feature type="transmembrane region" description="Helical" evidence="8">
    <location>
        <begin position="428"/>
        <end position="449"/>
    </location>
</feature>
<feature type="domain" description="Major facilitator superfamily (MFS) profile" evidence="9">
    <location>
        <begin position="19"/>
        <end position="453"/>
    </location>
</feature>